<proteinExistence type="predicted"/>
<evidence type="ECO:0000313" key="2">
    <source>
        <dbReference type="Proteomes" id="UP000733372"/>
    </source>
</evidence>
<evidence type="ECO:0000313" key="1">
    <source>
        <dbReference type="EMBL" id="MBS5686580.1"/>
    </source>
</evidence>
<dbReference type="EMBL" id="JAGZAM010000001">
    <property type="protein sequence ID" value="MBS5686580.1"/>
    <property type="molecule type" value="Genomic_DNA"/>
</dbReference>
<dbReference type="SUPFAM" id="SSF47413">
    <property type="entry name" value="lambda repressor-like DNA-binding domains"/>
    <property type="match status" value="1"/>
</dbReference>
<dbReference type="GO" id="GO:0003677">
    <property type="term" value="F:DNA binding"/>
    <property type="evidence" value="ECO:0007669"/>
    <property type="project" value="InterPro"/>
</dbReference>
<organism evidence="1 2">
    <name type="scientific">Faecalibacterium prausnitzii</name>
    <dbReference type="NCBI Taxonomy" id="853"/>
    <lineage>
        <taxon>Bacteria</taxon>
        <taxon>Bacillati</taxon>
        <taxon>Bacillota</taxon>
        <taxon>Clostridia</taxon>
        <taxon>Eubacteriales</taxon>
        <taxon>Oscillospiraceae</taxon>
        <taxon>Faecalibacterium</taxon>
    </lineage>
</organism>
<dbReference type="Proteomes" id="UP000733372">
    <property type="component" value="Unassembled WGS sequence"/>
</dbReference>
<gene>
    <name evidence="1" type="ORF">KHW66_00450</name>
</gene>
<dbReference type="InterPro" id="IPR010982">
    <property type="entry name" value="Lambda_DNA-bd_dom_sf"/>
</dbReference>
<reference evidence="1" key="1">
    <citation type="submission" date="2021-02" db="EMBL/GenBank/DDBJ databases">
        <title>Infant gut strain persistence is associated with maternal origin, phylogeny, and functional potential including surface adhesion and iron acquisition.</title>
        <authorList>
            <person name="Lou Y.C."/>
        </authorList>
    </citation>
    <scope>NUCLEOTIDE SEQUENCE</scope>
    <source>
        <strain evidence="1">L3_101_367G1_dasL3_101_367G1_metabat.metabat.26</strain>
    </source>
</reference>
<sequence>MDFPTKIKMAEAVAKVKEAELARRMDTTPQAFNQRMKTGKFKYEELEQMAQAMGAELVVNFRFPDGTEV</sequence>
<accession>A0A943FS55</accession>
<protein>
    <submittedName>
        <fullName evidence="1">XRE family transcriptional regulator</fullName>
    </submittedName>
</protein>
<name>A0A943FS55_9FIRM</name>
<dbReference type="AlphaFoldDB" id="A0A943FS55"/>
<comment type="caution">
    <text evidence="1">The sequence shown here is derived from an EMBL/GenBank/DDBJ whole genome shotgun (WGS) entry which is preliminary data.</text>
</comment>